<dbReference type="SUPFAM" id="SSF55785">
    <property type="entry name" value="PYP-like sensor domain (PAS domain)"/>
    <property type="match status" value="1"/>
</dbReference>
<dbReference type="InterPro" id="IPR003594">
    <property type="entry name" value="HATPase_dom"/>
</dbReference>
<dbReference type="SMART" id="SM00387">
    <property type="entry name" value="HATPase_c"/>
    <property type="match status" value="1"/>
</dbReference>
<evidence type="ECO:0000313" key="12">
    <source>
        <dbReference type="EMBL" id="MBB4843767.1"/>
    </source>
</evidence>
<evidence type="ECO:0000259" key="10">
    <source>
        <dbReference type="PROSITE" id="PS50109"/>
    </source>
</evidence>
<dbReference type="InterPro" id="IPR003661">
    <property type="entry name" value="HisK_dim/P_dom"/>
</dbReference>
<keyword evidence="6 12" id="KW-0418">Kinase</keyword>
<feature type="region of interest" description="Disordered" evidence="9">
    <location>
        <begin position="1"/>
        <end position="26"/>
    </location>
</feature>
<dbReference type="PRINTS" id="PR00344">
    <property type="entry name" value="BCTRLSENSOR"/>
</dbReference>
<dbReference type="SUPFAM" id="SSF55874">
    <property type="entry name" value="ATPase domain of HSP90 chaperone/DNA topoisomerase II/histidine kinase"/>
    <property type="match status" value="1"/>
</dbReference>
<organism evidence="12 13">
    <name type="scientific">Roseateles oligotrophus</name>
    <dbReference type="NCBI Taxonomy" id="1769250"/>
    <lineage>
        <taxon>Bacteria</taxon>
        <taxon>Pseudomonadati</taxon>
        <taxon>Pseudomonadota</taxon>
        <taxon>Betaproteobacteria</taxon>
        <taxon>Burkholderiales</taxon>
        <taxon>Sphaerotilaceae</taxon>
        <taxon>Roseateles</taxon>
    </lineage>
</organism>
<dbReference type="GO" id="GO:0005524">
    <property type="term" value="F:ATP binding"/>
    <property type="evidence" value="ECO:0007669"/>
    <property type="project" value="UniProtKB-KW"/>
</dbReference>
<dbReference type="SUPFAM" id="SSF47384">
    <property type="entry name" value="Homodimeric domain of signal transducing histidine kinase"/>
    <property type="match status" value="1"/>
</dbReference>
<comment type="caution">
    <text evidence="12">The sequence shown here is derived from an EMBL/GenBank/DDBJ whole genome shotgun (WGS) entry which is preliminary data.</text>
</comment>
<dbReference type="Pfam" id="PF00989">
    <property type="entry name" value="PAS"/>
    <property type="match status" value="1"/>
</dbReference>
<evidence type="ECO:0000259" key="11">
    <source>
        <dbReference type="PROSITE" id="PS50112"/>
    </source>
</evidence>
<dbReference type="PANTHER" id="PTHR43065">
    <property type="entry name" value="SENSOR HISTIDINE KINASE"/>
    <property type="match status" value="1"/>
</dbReference>
<dbReference type="PROSITE" id="PS50109">
    <property type="entry name" value="HIS_KIN"/>
    <property type="match status" value="1"/>
</dbReference>
<dbReference type="CDD" id="cd00082">
    <property type="entry name" value="HisKA"/>
    <property type="match status" value="1"/>
</dbReference>
<dbReference type="SMART" id="SM00091">
    <property type="entry name" value="PAS"/>
    <property type="match status" value="1"/>
</dbReference>
<reference evidence="12 13" key="1">
    <citation type="submission" date="2020-08" db="EMBL/GenBank/DDBJ databases">
        <title>Functional genomics of gut bacteria from endangered species of beetles.</title>
        <authorList>
            <person name="Carlos-Shanley C."/>
        </authorList>
    </citation>
    <scope>NUCLEOTIDE SEQUENCE [LARGE SCALE GENOMIC DNA]</scope>
    <source>
        <strain evidence="12 13">S00239</strain>
    </source>
</reference>
<dbReference type="Gene3D" id="3.30.450.20">
    <property type="entry name" value="PAS domain"/>
    <property type="match status" value="1"/>
</dbReference>
<dbReference type="PANTHER" id="PTHR43065:SF42">
    <property type="entry name" value="TWO-COMPONENT SENSOR PPRA"/>
    <property type="match status" value="1"/>
</dbReference>
<gene>
    <name evidence="12" type="ORF">HNP55_002290</name>
</gene>
<dbReference type="Proteomes" id="UP000562027">
    <property type="component" value="Unassembled WGS sequence"/>
</dbReference>
<comment type="catalytic activity">
    <reaction evidence="1">
        <text>ATP + protein L-histidine = ADP + protein N-phospho-L-histidine.</text>
        <dbReference type="EC" id="2.7.13.3"/>
    </reaction>
</comment>
<evidence type="ECO:0000313" key="13">
    <source>
        <dbReference type="Proteomes" id="UP000562027"/>
    </source>
</evidence>
<evidence type="ECO:0000256" key="6">
    <source>
        <dbReference type="ARBA" id="ARBA00022777"/>
    </source>
</evidence>
<dbReference type="GO" id="GO:0006355">
    <property type="term" value="P:regulation of DNA-templated transcription"/>
    <property type="evidence" value="ECO:0007669"/>
    <property type="project" value="InterPro"/>
</dbReference>
<dbReference type="Pfam" id="PF00512">
    <property type="entry name" value="HisKA"/>
    <property type="match status" value="1"/>
</dbReference>
<dbReference type="InterPro" id="IPR035965">
    <property type="entry name" value="PAS-like_dom_sf"/>
</dbReference>
<dbReference type="InterPro" id="IPR004358">
    <property type="entry name" value="Sig_transdc_His_kin-like_C"/>
</dbReference>
<evidence type="ECO:0000256" key="3">
    <source>
        <dbReference type="ARBA" id="ARBA00022553"/>
    </source>
</evidence>
<evidence type="ECO:0000256" key="8">
    <source>
        <dbReference type="ARBA" id="ARBA00023012"/>
    </source>
</evidence>
<dbReference type="EMBL" id="JACHLP010000004">
    <property type="protein sequence ID" value="MBB4843767.1"/>
    <property type="molecule type" value="Genomic_DNA"/>
</dbReference>
<keyword evidence="7" id="KW-0067">ATP-binding</keyword>
<dbReference type="InterPro" id="IPR036890">
    <property type="entry name" value="HATPase_C_sf"/>
</dbReference>
<dbReference type="Pfam" id="PF02518">
    <property type="entry name" value="HATPase_c"/>
    <property type="match status" value="1"/>
</dbReference>
<evidence type="ECO:0000256" key="2">
    <source>
        <dbReference type="ARBA" id="ARBA00012438"/>
    </source>
</evidence>
<keyword evidence="4 12" id="KW-0808">Transferase</keyword>
<dbReference type="SMART" id="SM00388">
    <property type="entry name" value="HisKA"/>
    <property type="match status" value="1"/>
</dbReference>
<keyword evidence="8" id="KW-0902">Two-component regulatory system</keyword>
<sequence>MKPAASDPDLASSPRPAGLEGLMPHGPLEGVDESTWMDVIHKMDEVYSQLIHDEVELEKKNSELEQSQQFIFSVLTAMSDVLLVCNEHGLIEETNAALCELVGRSDAQLRGTSIFDLLADEASVQRARLVLAKPDPSRRGEGLELNLRDAAQLSISVDANCTPRVAANGRRVGTVFVARPTAELKRAYQELRVAHEALKRAQQQLLHSEKMASLGRLVAGVAHELNNPISFVLGNVHALARYLQRLRSYLDAVHGGSSPEAQAALRVKLRIDHLLADLPSLIEGTLEGAQRTTDIVGSLKRFSAMDRDAREAVPLHEVIERSVHWISKGAAPDFELHWQPDPGYVVMGNAGQLQQVLMNLLQNALDAAMAAGRSPVQVWITTEKLQMDGQERMLLRLRDNGPGVPEPHLSCIFEPFFTTKPVGKGTGLGLSISYGLVEQHGGRLSVHNAEQGGAEFLLELPLVQK</sequence>
<evidence type="ECO:0000256" key="4">
    <source>
        <dbReference type="ARBA" id="ARBA00022679"/>
    </source>
</evidence>
<keyword evidence="5" id="KW-0547">Nucleotide-binding</keyword>
<dbReference type="InterPro" id="IPR036097">
    <property type="entry name" value="HisK_dim/P_sf"/>
</dbReference>
<dbReference type="Gene3D" id="1.10.287.130">
    <property type="match status" value="1"/>
</dbReference>
<dbReference type="InterPro" id="IPR013767">
    <property type="entry name" value="PAS_fold"/>
</dbReference>
<evidence type="ECO:0000256" key="9">
    <source>
        <dbReference type="SAM" id="MobiDB-lite"/>
    </source>
</evidence>
<keyword evidence="13" id="KW-1185">Reference proteome</keyword>
<dbReference type="InterPro" id="IPR005467">
    <property type="entry name" value="His_kinase_dom"/>
</dbReference>
<dbReference type="AlphaFoldDB" id="A0A840LEP6"/>
<dbReference type="EC" id="2.7.13.3" evidence="2"/>
<protein>
    <recommendedName>
        <fullName evidence="2">histidine kinase</fullName>
        <ecNumber evidence="2">2.7.13.3</ecNumber>
    </recommendedName>
</protein>
<evidence type="ECO:0000256" key="5">
    <source>
        <dbReference type="ARBA" id="ARBA00022741"/>
    </source>
</evidence>
<feature type="domain" description="PAS" evidence="11">
    <location>
        <begin position="67"/>
        <end position="121"/>
    </location>
</feature>
<dbReference type="Gene3D" id="3.30.565.10">
    <property type="entry name" value="Histidine kinase-like ATPase, C-terminal domain"/>
    <property type="match status" value="1"/>
</dbReference>
<proteinExistence type="predicted"/>
<feature type="domain" description="Histidine kinase" evidence="10">
    <location>
        <begin position="220"/>
        <end position="464"/>
    </location>
</feature>
<dbReference type="CDD" id="cd00130">
    <property type="entry name" value="PAS"/>
    <property type="match status" value="1"/>
</dbReference>
<dbReference type="InterPro" id="IPR000014">
    <property type="entry name" value="PAS"/>
</dbReference>
<keyword evidence="3" id="KW-0597">Phosphoprotein</keyword>
<evidence type="ECO:0000256" key="7">
    <source>
        <dbReference type="ARBA" id="ARBA00022840"/>
    </source>
</evidence>
<dbReference type="PROSITE" id="PS50112">
    <property type="entry name" value="PAS"/>
    <property type="match status" value="1"/>
</dbReference>
<accession>A0A840LEP6</accession>
<name>A0A840LEP6_9BURK</name>
<evidence type="ECO:0000256" key="1">
    <source>
        <dbReference type="ARBA" id="ARBA00000085"/>
    </source>
</evidence>
<dbReference type="GO" id="GO:0000155">
    <property type="term" value="F:phosphorelay sensor kinase activity"/>
    <property type="evidence" value="ECO:0007669"/>
    <property type="project" value="InterPro"/>
</dbReference>